<dbReference type="AlphaFoldDB" id="A0A2N7W7G2"/>
<dbReference type="Proteomes" id="UP000235347">
    <property type="component" value="Unassembled WGS sequence"/>
</dbReference>
<dbReference type="RefSeq" id="WP_102609718.1">
    <property type="nucleotide sequence ID" value="NZ_CADIKD010000010.1"/>
</dbReference>
<feature type="compositionally biased region" description="Basic and acidic residues" evidence="1">
    <location>
        <begin position="17"/>
        <end position="49"/>
    </location>
</feature>
<feature type="region of interest" description="Disordered" evidence="1">
    <location>
        <begin position="1"/>
        <end position="60"/>
    </location>
</feature>
<name>A0A2N7W7G2_9BURK</name>
<comment type="caution">
    <text evidence="2">The sequence shown here is derived from an EMBL/GenBank/DDBJ whole genome shotgun (WGS) entry which is preliminary data.</text>
</comment>
<dbReference type="EMBL" id="PNYB01000007">
    <property type="protein sequence ID" value="PMS25329.1"/>
    <property type="molecule type" value="Genomic_DNA"/>
</dbReference>
<keyword evidence="3" id="KW-1185">Reference proteome</keyword>
<protein>
    <submittedName>
        <fullName evidence="2">Uncharacterized protein</fullName>
    </submittedName>
</protein>
<proteinExistence type="predicted"/>
<gene>
    <name evidence="2" type="ORF">C0Z19_10285</name>
</gene>
<evidence type="ECO:0000313" key="2">
    <source>
        <dbReference type="EMBL" id="PMS25329.1"/>
    </source>
</evidence>
<sequence>MNRNSTEPQSEPEQGAEEPKPAHHSDDARSRIPQRDDKGRKQSPADRPGKQPGEGEPSVG</sequence>
<accession>A0A2N7W7G2</accession>
<feature type="compositionally biased region" description="Polar residues" evidence="1">
    <location>
        <begin position="1"/>
        <end position="12"/>
    </location>
</feature>
<reference evidence="2 3" key="1">
    <citation type="submission" date="2018-01" db="EMBL/GenBank/DDBJ databases">
        <title>Whole genome analyses suggest that Burkholderia sensu lato contains two further novel genera in the rhizoxinica-symbiotica group Mycetohabitans gen. nov., and Trinickia gen. nov.: implications for the evolution of diazotrophy and nodulation in the Burkholderiaceae.</title>
        <authorList>
            <person name="Estrada-de los Santos P."/>
            <person name="Palmer M."/>
            <person name="Chavez-Ramirez B."/>
            <person name="Beukes C."/>
            <person name="Steenkamp E.T."/>
            <person name="Hirsch A.M."/>
            <person name="Manyaka P."/>
            <person name="Maluk M."/>
            <person name="Lafos M."/>
            <person name="Crook M."/>
            <person name="Gross E."/>
            <person name="Simon M.F."/>
            <person name="Bueno dos Reis Junior F."/>
            <person name="Poole P.S."/>
            <person name="Venter S.N."/>
            <person name="James E.K."/>
        </authorList>
    </citation>
    <scope>NUCLEOTIDE SEQUENCE [LARGE SCALE GENOMIC DNA]</scope>
    <source>
        <strain evidence="2 3">GP25-8</strain>
    </source>
</reference>
<evidence type="ECO:0000313" key="3">
    <source>
        <dbReference type="Proteomes" id="UP000235347"/>
    </source>
</evidence>
<evidence type="ECO:0000256" key="1">
    <source>
        <dbReference type="SAM" id="MobiDB-lite"/>
    </source>
</evidence>
<organism evidence="2 3">
    <name type="scientific">Trinickia soli</name>
    <dbReference type="NCBI Taxonomy" id="380675"/>
    <lineage>
        <taxon>Bacteria</taxon>
        <taxon>Pseudomonadati</taxon>
        <taxon>Pseudomonadota</taxon>
        <taxon>Betaproteobacteria</taxon>
        <taxon>Burkholderiales</taxon>
        <taxon>Burkholderiaceae</taxon>
        <taxon>Trinickia</taxon>
    </lineage>
</organism>